<dbReference type="SMART" id="SM00382">
    <property type="entry name" value="AAA"/>
    <property type="match status" value="1"/>
</dbReference>
<keyword evidence="3" id="KW-0067">ATP-binding</keyword>
<dbReference type="InterPro" id="IPR027417">
    <property type="entry name" value="P-loop_NTPase"/>
</dbReference>
<keyword evidence="2" id="KW-0547">Nucleotide-binding</keyword>
<name>A0A1F4T6X3_UNCSA</name>
<dbReference type="PANTHER" id="PTHR30258">
    <property type="entry name" value="TYPE II SECRETION SYSTEM PROTEIN GSPE-RELATED"/>
    <property type="match status" value="1"/>
</dbReference>
<dbReference type="Gene3D" id="3.40.50.300">
    <property type="entry name" value="P-loop containing nucleotide triphosphate hydrolases"/>
    <property type="match status" value="1"/>
</dbReference>
<dbReference type="Gene3D" id="3.30.450.90">
    <property type="match status" value="1"/>
</dbReference>
<dbReference type="SUPFAM" id="SSF52540">
    <property type="entry name" value="P-loop containing nucleoside triphosphate hydrolases"/>
    <property type="match status" value="1"/>
</dbReference>
<gene>
    <name evidence="5" type="ORF">A3K49_05865</name>
</gene>
<evidence type="ECO:0000313" key="5">
    <source>
        <dbReference type="EMBL" id="OGC28475.1"/>
    </source>
</evidence>
<sequence length="337" mass="36937">MEQLKTPELLDEILQKAASLSASDVHLEPRDDYLRVRYRIDGLLVDGSPINKTKQAALLSRLKLLCGLDIGETRLPQDGRSELRLTKQLIDLRTSILPTIHGEKAVVRLLPRRQAQIKLSDLGMGEGSFTSFQSIIERRQGLVLITGPTGSGKTTTLYAALSFLNNKETNIMTIEDPVEYQLPGINQVQVNNKAGLTFARGLRSILRQDPDIVMIGEIRDLETARIAIQAALTGHQVFSTLHTNSAPAAVERLVEMGIEPYLVKATVAGVVAQRLARKQIAGGYQGRIGLFEVLIGSTTTPNFKPLTEDAREKILAGLTDQNEIDRVLGESAVPETT</sequence>
<reference evidence="5 6" key="1">
    <citation type="journal article" date="2016" name="Nat. Commun.">
        <title>Thousands of microbial genomes shed light on interconnected biogeochemical processes in an aquifer system.</title>
        <authorList>
            <person name="Anantharaman K."/>
            <person name="Brown C.T."/>
            <person name="Hug L.A."/>
            <person name="Sharon I."/>
            <person name="Castelle C.J."/>
            <person name="Probst A.J."/>
            <person name="Thomas B.C."/>
            <person name="Singh A."/>
            <person name="Wilkins M.J."/>
            <person name="Karaoz U."/>
            <person name="Brodie E.L."/>
            <person name="Williams K.H."/>
            <person name="Hubbard S.S."/>
            <person name="Banfield J.F."/>
        </authorList>
    </citation>
    <scope>NUCLEOTIDE SEQUENCE [LARGE SCALE GENOMIC DNA]</scope>
</reference>
<dbReference type="InterPro" id="IPR003593">
    <property type="entry name" value="AAA+_ATPase"/>
</dbReference>
<dbReference type="GO" id="GO:0005886">
    <property type="term" value="C:plasma membrane"/>
    <property type="evidence" value="ECO:0007669"/>
    <property type="project" value="TreeGrafter"/>
</dbReference>
<accession>A0A1F4T6X3</accession>
<dbReference type="GO" id="GO:0005524">
    <property type="term" value="F:ATP binding"/>
    <property type="evidence" value="ECO:0007669"/>
    <property type="project" value="UniProtKB-KW"/>
</dbReference>
<evidence type="ECO:0000259" key="4">
    <source>
        <dbReference type="PROSITE" id="PS00662"/>
    </source>
</evidence>
<feature type="domain" description="Bacterial type II secretion system protein E" evidence="4">
    <location>
        <begin position="206"/>
        <end position="220"/>
    </location>
</feature>
<proteinExistence type="inferred from homology"/>
<dbReference type="Pfam" id="PF00437">
    <property type="entry name" value="T2SSE"/>
    <property type="match status" value="1"/>
</dbReference>
<comment type="similarity">
    <text evidence="1">Belongs to the GSP E family.</text>
</comment>
<evidence type="ECO:0000256" key="2">
    <source>
        <dbReference type="ARBA" id="ARBA00022741"/>
    </source>
</evidence>
<dbReference type="AlphaFoldDB" id="A0A1F4T6X3"/>
<comment type="caution">
    <text evidence="5">The sequence shown here is derived from an EMBL/GenBank/DDBJ whole genome shotgun (WGS) entry which is preliminary data.</text>
</comment>
<protein>
    <recommendedName>
        <fullName evidence="4">Bacterial type II secretion system protein E domain-containing protein</fullName>
    </recommendedName>
</protein>
<dbReference type="GO" id="GO:0016887">
    <property type="term" value="F:ATP hydrolysis activity"/>
    <property type="evidence" value="ECO:0007669"/>
    <property type="project" value="TreeGrafter"/>
</dbReference>
<evidence type="ECO:0000256" key="1">
    <source>
        <dbReference type="ARBA" id="ARBA00006611"/>
    </source>
</evidence>
<dbReference type="PROSITE" id="PS00662">
    <property type="entry name" value="T2SP_E"/>
    <property type="match status" value="1"/>
</dbReference>
<evidence type="ECO:0000313" key="6">
    <source>
        <dbReference type="Proteomes" id="UP000178602"/>
    </source>
</evidence>
<dbReference type="Proteomes" id="UP000178602">
    <property type="component" value="Unassembled WGS sequence"/>
</dbReference>
<organism evidence="5 6">
    <name type="scientific">candidate division WOR-1 bacterium RIFOXYC12_FULL_54_18</name>
    <dbReference type="NCBI Taxonomy" id="1802584"/>
    <lineage>
        <taxon>Bacteria</taxon>
        <taxon>Bacillati</taxon>
        <taxon>Saganbacteria</taxon>
    </lineage>
</organism>
<evidence type="ECO:0000256" key="3">
    <source>
        <dbReference type="ARBA" id="ARBA00022840"/>
    </source>
</evidence>
<dbReference type="PANTHER" id="PTHR30258:SF2">
    <property type="entry name" value="COMG OPERON PROTEIN 1"/>
    <property type="match status" value="1"/>
</dbReference>
<dbReference type="CDD" id="cd01129">
    <property type="entry name" value="PulE-GspE-like"/>
    <property type="match status" value="1"/>
</dbReference>
<dbReference type="InterPro" id="IPR001482">
    <property type="entry name" value="T2SS/T4SS_dom"/>
</dbReference>
<dbReference type="EMBL" id="MEUG01000001">
    <property type="protein sequence ID" value="OGC28475.1"/>
    <property type="molecule type" value="Genomic_DNA"/>
</dbReference>